<proteinExistence type="predicted"/>
<sequence>MSEQELNKVLSDAIALPEETEIVEFKEAKNGYDFDKLGKYFSALSNEANLKGQTCAWLIFGVENIKHQIIGSHYRTKRKDLDSLKKEIADKTTQNISFIEIYELQKPEGRVIMFQIPAAPQGIPVAFEGFYYGRANESLVALNIEKIERIRNQVIGKDWSKNIVPDATIEHLDKEAIREAKEQYKKKHPHLAKDVDNWDDVLFLDKASITVEGKITNTAILLLGKDTSNHLLSPAIGQISWILKDKPEGYEHFYTPFILTINKALACIRNTKYRYMIDDTTLFPDEVTHYDDWVIREALNNSVAHSDYGKQSRIILLEYNDRLIFDNTGSFIPDSVEDAIHYDRPQRYYRNPFLVAAMVNLNMIDTIGSGIKKMFTIQKDRFFPLPTYDISDENHTEVTIHGELINENYSRQLKKHPELSLDEVILLDKVQKKQPIKETEIQRLRDLKLVAGVASELQVVGNYTKISYQDYKQMILDLITQNGSATREDIVNLIIPTLSPDEPMEKRKKKIANVVTKLSTQEQLIKNSSNSDKYPVWVLAASK</sequence>
<organism evidence="2">
    <name type="scientific">termite gut metagenome</name>
    <dbReference type="NCBI Taxonomy" id="433724"/>
    <lineage>
        <taxon>unclassified sequences</taxon>
        <taxon>metagenomes</taxon>
        <taxon>organismal metagenomes</taxon>
    </lineage>
</organism>
<dbReference type="Gene3D" id="3.30.950.30">
    <property type="entry name" value="Schlafen, AAA domain"/>
    <property type="match status" value="1"/>
</dbReference>
<dbReference type="AlphaFoldDB" id="A0A5J4RHM8"/>
<comment type="caution">
    <text evidence="2">The sequence shown here is derived from an EMBL/GenBank/DDBJ whole genome shotgun (WGS) entry which is preliminary data.</text>
</comment>
<accession>A0A5J4RHM8</accession>
<feature type="domain" description="Schlafen AlbA-2" evidence="1">
    <location>
        <begin position="19"/>
        <end position="140"/>
    </location>
</feature>
<dbReference type="Pfam" id="PF13749">
    <property type="entry name" value="HATPase_c_4"/>
    <property type="match status" value="1"/>
</dbReference>
<reference evidence="2" key="1">
    <citation type="submission" date="2019-03" db="EMBL/GenBank/DDBJ databases">
        <title>Single cell metagenomics reveals metabolic interactions within the superorganism composed of flagellate Streblomastix strix and complex community of Bacteroidetes bacteria on its surface.</title>
        <authorList>
            <person name="Treitli S.C."/>
            <person name="Kolisko M."/>
            <person name="Husnik F."/>
            <person name="Keeling P."/>
            <person name="Hampl V."/>
        </authorList>
    </citation>
    <scope>NUCLEOTIDE SEQUENCE</scope>
    <source>
        <strain evidence="2">STM</strain>
    </source>
</reference>
<gene>
    <name evidence="2" type="ORF">EZS27_018424</name>
</gene>
<dbReference type="Pfam" id="PF04326">
    <property type="entry name" value="SLFN_AlbA_2"/>
    <property type="match status" value="1"/>
</dbReference>
<evidence type="ECO:0000259" key="1">
    <source>
        <dbReference type="Pfam" id="PF04326"/>
    </source>
</evidence>
<dbReference type="PANTHER" id="PTHR30595:SF6">
    <property type="entry name" value="SCHLAFEN ALBA-2 DOMAIN-CONTAINING PROTEIN"/>
    <property type="match status" value="1"/>
</dbReference>
<dbReference type="Gene3D" id="3.30.565.60">
    <property type="match status" value="1"/>
</dbReference>
<dbReference type="InterPro" id="IPR038475">
    <property type="entry name" value="RecG_C_sf"/>
</dbReference>
<dbReference type="PANTHER" id="PTHR30595">
    <property type="entry name" value="GLPR-RELATED TRANSCRIPTIONAL REPRESSOR"/>
    <property type="match status" value="1"/>
</dbReference>
<evidence type="ECO:0000313" key="2">
    <source>
        <dbReference type="EMBL" id="KAA6333128.1"/>
    </source>
</evidence>
<protein>
    <recommendedName>
        <fullName evidence="1">Schlafen AlbA-2 domain-containing protein</fullName>
    </recommendedName>
</protein>
<dbReference type="InterPro" id="IPR038461">
    <property type="entry name" value="Schlafen_AlbA_2_dom_sf"/>
</dbReference>
<dbReference type="InterPro" id="IPR007421">
    <property type="entry name" value="Schlafen_AlbA_2_dom"/>
</dbReference>
<dbReference type="EMBL" id="SNRY01001151">
    <property type="protein sequence ID" value="KAA6333128.1"/>
    <property type="molecule type" value="Genomic_DNA"/>
</dbReference>
<name>A0A5J4RHM8_9ZZZZ</name>